<dbReference type="FunFam" id="3.30.420.40:FF:000012">
    <property type="entry name" value="tRNA N6-adenosine threonylcarbamoyltransferase"/>
    <property type="match status" value="1"/>
</dbReference>
<dbReference type="GO" id="GO:0061711">
    <property type="term" value="F:tRNA N(6)-L-threonylcarbamoyladenine synthase activity"/>
    <property type="evidence" value="ECO:0007669"/>
    <property type="project" value="UniProtKB-EC"/>
</dbReference>
<dbReference type="InParanoid" id="A0A3M0BVI6"/>
<dbReference type="InterPro" id="IPR017861">
    <property type="entry name" value="KAE1/TsaD"/>
</dbReference>
<feature type="binding site" evidence="7">
    <location>
        <position position="200"/>
    </location>
    <ligand>
        <name>substrate</name>
    </ligand>
</feature>
<dbReference type="EMBL" id="REFR01000017">
    <property type="protein sequence ID" value="RMB00565.1"/>
    <property type="molecule type" value="Genomic_DNA"/>
</dbReference>
<feature type="binding site" evidence="7">
    <location>
        <position position="306"/>
    </location>
    <ligand>
        <name>substrate</name>
    </ligand>
</feature>
<evidence type="ECO:0000256" key="4">
    <source>
        <dbReference type="ARBA" id="ARBA00023004"/>
    </source>
</evidence>
<feature type="binding site" evidence="7">
    <location>
        <position position="187"/>
    </location>
    <ligand>
        <name>substrate</name>
    </ligand>
</feature>
<evidence type="ECO:0000256" key="8">
    <source>
        <dbReference type="SAM" id="MobiDB-lite"/>
    </source>
</evidence>
<feature type="binding site" evidence="7">
    <location>
        <position position="132"/>
    </location>
    <ligand>
        <name>Fe cation</name>
        <dbReference type="ChEBI" id="CHEBI:24875"/>
    </ligand>
</feature>
<accession>A0A3M0BVI6</accession>
<feature type="binding site" evidence="7">
    <location>
        <position position="204"/>
    </location>
    <ligand>
        <name>substrate</name>
    </ligand>
</feature>
<comment type="similarity">
    <text evidence="7">Belongs to the KAE1 / TsaD family.</text>
</comment>
<dbReference type="SUPFAM" id="SSF53067">
    <property type="entry name" value="Actin-like ATPase domain"/>
    <property type="match status" value="2"/>
</dbReference>
<dbReference type="FunCoup" id="A0A3M0BVI6">
    <property type="interactions" value="571"/>
</dbReference>
<dbReference type="RefSeq" id="WP_121940390.1">
    <property type="nucleotide sequence ID" value="NZ_REFR01000017.1"/>
</dbReference>
<dbReference type="Gene3D" id="3.30.420.40">
    <property type="match status" value="2"/>
</dbReference>
<feature type="domain" description="Gcp-like" evidence="9">
    <location>
        <begin position="45"/>
        <end position="341"/>
    </location>
</feature>
<comment type="caution">
    <text evidence="10">The sequence shown here is derived from an EMBL/GenBank/DDBJ whole genome shotgun (WGS) entry which is preliminary data.</text>
</comment>
<keyword evidence="11" id="KW-1185">Reference proteome</keyword>
<dbReference type="AlphaFoldDB" id="A0A3M0BVI6"/>
<dbReference type="GO" id="GO:0005506">
    <property type="term" value="F:iron ion binding"/>
    <property type="evidence" value="ECO:0007669"/>
    <property type="project" value="UniProtKB-UniRule"/>
</dbReference>
<dbReference type="Proteomes" id="UP000271227">
    <property type="component" value="Unassembled WGS sequence"/>
</dbReference>
<feature type="region of interest" description="Disordered" evidence="8">
    <location>
        <begin position="362"/>
        <end position="383"/>
    </location>
</feature>
<dbReference type="InterPro" id="IPR043129">
    <property type="entry name" value="ATPase_NBD"/>
</dbReference>
<sequence length="383" mass="40100">MADPKTENPIRKPGGTNRGDPPLVLGLETSCDETAVAVVDGAGHVRAHHVLSQVQAHADYGGVVPEVAARQHIQHLDGLIRKTLDDAKIGFDALDAIAATSGPGLIGGLIVGVMTAKAMAAATGLPFIAVNHLEGHALSARLTEEIAFPYLLVLMSGGHCQILAVEGVGRYRRYGSTIDDAAGEAFDKTAKLLGLGYPGGPAVEREAGRGNPDRFKLPRPLMGTPGCDFSFSGLKTAVRQTAEALVAEKGAMDTADRADLCAGFQAAVTDCLADRVGHAVARFQEDYPDFRAKPAPLVVAGGVAANTAIRRRLTDVATSAHMVFHAPPLEYCTDNGAMIAWAGVEILKTDPARDDMAVGARPRWPLDDRAPARIGSGKKGVKA</sequence>
<comment type="function">
    <text evidence="7">Required for the formation of a threonylcarbamoyl group on adenosine at position 37 (t(6)A37) in tRNAs that read codons beginning with adenine. Is involved in the transfer of the threonylcarbamoyl moiety of threonylcarbamoyl-AMP (TC-AMP) to the N6 group of A37, together with TsaE and TsaB. TsaD likely plays a direct catalytic role in this reaction.</text>
</comment>
<dbReference type="NCBIfam" id="TIGR03723">
    <property type="entry name" value="T6A_TsaD_YgjD"/>
    <property type="match status" value="1"/>
</dbReference>
<name>A0A3M0BVI6_9PROT</name>
<dbReference type="OrthoDB" id="9806197at2"/>
<feature type="compositionally biased region" description="Basic and acidic residues" evidence="8">
    <location>
        <begin position="1"/>
        <end position="10"/>
    </location>
</feature>
<dbReference type="GO" id="GO:0002949">
    <property type="term" value="P:tRNA threonylcarbamoyladenosine modification"/>
    <property type="evidence" value="ECO:0007669"/>
    <property type="project" value="UniProtKB-UniRule"/>
</dbReference>
<feature type="binding site" evidence="7">
    <location>
        <begin position="154"/>
        <end position="158"/>
    </location>
    <ligand>
        <name>substrate</name>
    </ligand>
</feature>
<keyword evidence="7" id="KW-0963">Cytoplasm</keyword>
<dbReference type="CDD" id="cd24133">
    <property type="entry name" value="ASKHA_NBD_TsaD_bac"/>
    <property type="match status" value="1"/>
</dbReference>
<comment type="catalytic activity">
    <reaction evidence="6 7">
        <text>L-threonylcarbamoyladenylate + adenosine(37) in tRNA = N(6)-L-threonylcarbamoyladenosine(37) in tRNA + AMP + H(+)</text>
        <dbReference type="Rhea" id="RHEA:37059"/>
        <dbReference type="Rhea" id="RHEA-COMP:10162"/>
        <dbReference type="Rhea" id="RHEA-COMP:10163"/>
        <dbReference type="ChEBI" id="CHEBI:15378"/>
        <dbReference type="ChEBI" id="CHEBI:73682"/>
        <dbReference type="ChEBI" id="CHEBI:74411"/>
        <dbReference type="ChEBI" id="CHEBI:74418"/>
        <dbReference type="ChEBI" id="CHEBI:456215"/>
        <dbReference type="EC" id="2.3.1.234"/>
    </reaction>
</comment>
<evidence type="ECO:0000313" key="11">
    <source>
        <dbReference type="Proteomes" id="UP000271227"/>
    </source>
</evidence>
<feature type="region of interest" description="Disordered" evidence="8">
    <location>
        <begin position="1"/>
        <end position="23"/>
    </location>
</feature>
<dbReference type="InterPro" id="IPR000905">
    <property type="entry name" value="Gcp-like_dom"/>
</dbReference>
<dbReference type="GO" id="GO:0005737">
    <property type="term" value="C:cytoplasm"/>
    <property type="evidence" value="ECO:0007669"/>
    <property type="project" value="UniProtKB-SubCell"/>
</dbReference>
<keyword evidence="2 7" id="KW-0819">tRNA processing</keyword>
<dbReference type="HAMAP" id="MF_01445">
    <property type="entry name" value="TsaD"/>
    <property type="match status" value="1"/>
</dbReference>
<evidence type="ECO:0000256" key="7">
    <source>
        <dbReference type="HAMAP-Rule" id="MF_01445"/>
    </source>
</evidence>
<comment type="subcellular location">
    <subcellularLocation>
        <location evidence="7">Cytoplasm</location>
    </subcellularLocation>
</comment>
<protein>
    <recommendedName>
        <fullName evidence="7">tRNA N6-adenosine threonylcarbamoyltransferase</fullName>
        <ecNumber evidence="7">2.3.1.234</ecNumber>
    </recommendedName>
    <alternativeName>
        <fullName evidence="7">N6-L-threonylcarbamoyladenine synthase</fullName>
        <shortName evidence="7">t(6)A synthase</shortName>
    </alternativeName>
    <alternativeName>
        <fullName evidence="7">t(6)A37 threonylcarbamoyladenosine biosynthesis protein TsaD</fullName>
    </alternativeName>
    <alternativeName>
        <fullName evidence="7">tRNA threonylcarbamoyladenosine biosynthesis protein TsaD</fullName>
    </alternativeName>
</protein>
<dbReference type="NCBIfam" id="TIGR00329">
    <property type="entry name" value="gcp_kae1"/>
    <property type="match status" value="1"/>
</dbReference>
<feature type="binding site" evidence="7">
    <location>
        <position position="136"/>
    </location>
    <ligand>
        <name>Fe cation</name>
        <dbReference type="ChEBI" id="CHEBI:24875"/>
    </ligand>
</feature>
<dbReference type="PANTHER" id="PTHR11735">
    <property type="entry name" value="TRNA N6-ADENOSINE THREONYLCARBAMOYLTRANSFERASE"/>
    <property type="match status" value="1"/>
</dbReference>
<dbReference type="Pfam" id="PF00814">
    <property type="entry name" value="TsaD"/>
    <property type="match status" value="1"/>
</dbReference>
<evidence type="ECO:0000259" key="9">
    <source>
        <dbReference type="Pfam" id="PF00814"/>
    </source>
</evidence>
<evidence type="ECO:0000256" key="3">
    <source>
        <dbReference type="ARBA" id="ARBA00022723"/>
    </source>
</evidence>
<reference evidence="10 11" key="1">
    <citation type="submission" date="2018-10" db="EMBL/GenBank/DDBJ databases">
        <title>Genomic Encyclopedia of Archaeal and Bacterial Type Strains, Phase II (KMG-II): from individual species to whole genera.</title>
        <authorList>
            <person name="Goeker M."/>
        </authorList>
    </citation>
    <scope>NUCLEOTIDE SEQUENCE [LARGE SCALE GENOMIC DNA]</scope>
    <source>
        <strain evidence="10 11">DSM 25217</strain>
    </source>
</reference>
<dbReference type="PANTHER" id="PTHR11735:SF6">
    <property type="entry name" value="TRNA N6-ADENOSINE THREONYLCARBAMOYLTRANSFERASE, MITOCHONDRIAL"/>
    <property type="match status" value="1"/>
</dbReference>
<evidence type="ECO:0000313" key="10">
    <source>
        <dbReference type="EMBL" id="RMB00565.1"/>
    </source>
</evidence>
<dbReference type="InterPro" id="IPR022450">
    <property type="entry name" value="TsaD"/>
</dbReference>
<keyword evidence="4 7" id="KW-0408">Iron</keyword>
<organism evidence="10 11">
    <name type="scientific">Eilatimonas milleporae</name>
    <dbReference type="NCBI Taxonomy" id="911205"/>
    <lineage>
        <taxon>Bacteria</taxon>
        <taxon>Pseudomonadati</taxon>
        <taxon>Pseudomonadota</taxon>
        <taxon>Alphaproteobacteria</taxon>
        <taxon>Kordiimonadales</taxon>
        <taxon>Kordiimonadaceae</taxon>
        <taxon>Eilatimonas</taxon>
    </lineage>
</organism>
<proteinExistence type="inferred from homology"/>
<evidence type="ECO:0000256" key="2">
    <source>
        <dbReference type="ARBA" id="ARBA00022694"/>
    </source>
</evidence>
<gene>
    <name evidence="7" type="primary">tsaD</name>
    <name evidence="10" type="ORF">BXY39_3752</name>
</gene>
<keyword evidence="3 7" id="KW-0479">Metal-binding</keyword>
<comment type="cofactor">
    <cofactor evidence="7">
        <name>Fe(2+)</name>
        <dbReference type="ChEBI" id="CHEBI:29033"/>
    </cofactor>
    <text evidence="7">Binds 1 Fe(2+) ion per subunit.</text>
</comment>
<evidence type="ECO:0000256" key="5">
    <source>
        <dbReference type="ARBA" id="ARBA00023315"/>
    </source>
</evidence>
<feature type="binding site" evidence="7">
    <location>
        <position position="334"/>
    </location>
    <ligand>
        <name>Fe cation</name>
        <dbReference type="ChEBI" id="CHEBI:24875"/>
    </ligand>
</feature>
<dbReference type="EC" id="2.3.1.234" evidence="7"/>
<evidence type="ECO:0000256" key="1">
    <source>
        <dbReference type="ARBA" id="ARBA00022679"/>
    </source>
</evidence>
<evidence type="ECO:0000256" key="6">
    <source>
        <dbReference type="ARBA" id="ARBA00048117"/>
    </source>
</evidence>
<keyword evidence="5 7" id="KW-0012">Acyltransferase</keyword>
<keyword evidence="1 7" id="KW-0808">Transferase</keyword>
<dbReference type="PRINTS" id="PR00789">
    <property type="entry name" value="OSIALOPTASE"/>
</dbReference>